<evidence type="ECO:0000313" key="2">
    <source>
        <dbReference type="EMBL" id="BCA97291.1"/>
    </source>
</evidence>
<dbReference type="Gene3D" id="3.40.1410.10">
    <property type="entry name" value="Chorismate lyase-like"/>
    <property type="match status" value="1"/>
</dbReference>
<feature type="signal peptide" evidence="1">
    <location>
        <begin position="1"/>
        <end position="20"/>
    </location>
</feature>
<geneLocation type="plasmid" evidence="2 3">
    <name>pTUM19329-1</name>
</geneLocation>
<accession>A0A6F8TA18</accession>
<dbReference type="KEGG" id="lant:TUM19329_36520"/>
<keyword evidence="1" id="KW-0732">Signal</keyword>
<proteinExistence type="predicted"/>
<keyword evidence="2" id="KW-0614">Plasmid</keyword>
<name>A0A6F8TA18_9GAMM</name>
<evidence type="ECO:0000313" key="3">
    <source>
        <dbReference type="Proteomes" id="UP000502894"/>
    </source>
</evidence>
<evidence type="ECO:0000256" key="1">
    <source>
        <dbReference type="SAM" id="SignalP"/>
    </source>
</evidence>
<reference evidence="2" key="1">
    <citation type="journal article" date="2020" name="Microbiol. Resour. Announc.">
        <title>Complete Genome Sequence of Novel Psychrotolerant Legionella Strain TUM19329, Isolated from Antarctic Lake Sediment.</title>
        <authorList>
            <person name="Shimada S."/>
            <person name="Nakai R."/>
            <person name="Aoki K."/>
            <person name="Shimoeda N."/>
            <person name="Ohno G."/>
            <person name="Miyazaki Y."/>
            <person name="Kudoh S."/>
            <person name="Imura S."/>
            <person name="Watanabe K."/>
            <person name="Ishii Y."/>
            <person name="Tateda K."/>
        </authorList>
    </citation>
    <scope>NUCLEOTIDE SEQUENCE [LARGE SCALE GENOMIC DNA]</scope>
    <source>
        <strain evidence="2">TUM19329</strain>
        <plasmid evidence="2">pTUM19329-1</plasmid>
    </source>
</reference>
<feature type="chain" id="PRO_5026003794" evidence="1">
    <location>
        <begin position="21"/>
        <end position="216"/>
    </location>
</feature>
<keyword evidence="3" id="KW-1185">Reference proteome</keyword>
<gene>
    <name evidence="2" type="ORF">TUM19329_36520</name>
</gene>
<organism evidence="2 3">
    <name type="scientific">Legionella antarctica</name>
    <dbReference type="NCBI Taxonomy" id="2708020"/>
    <lineage>
        <taxon>Bacteria</taxon>
        <taxon>Pseudomonadati</taxon>
        <taxon>Pseudomonadota</taxon>
        <taxon>Gammaproteobacteria</taxon>
        <taxon>Legionellales</taxon>
        <taxon>Legionellaceae</taxon>
        <taxon>Legionella</taxon>
    </lineage>
</organism>
<protein>
    <submittedName>
        <fullName evidence="2">Uncharacterized protein</fullName>
    </submittedName>
</protein>
<dbReference type="AlphaFoldDB" id="A0A6F8TA18"/>
<dbReference type="Proteomes" id="UP000502894">
    <property type="component" value="Plasmid pTUM19329-1"/>
</dbReference>
<dbReference type="EMBL" id="AP022840">
    <property type="protein sequence ID" value="BCA97291.1"/>
    <property type="molecule type" value="Genomic_DNA"/>
</dbReference>
<dbReference type="InterPro" id="IPR028978">
    <property type="entry name" value="Chorismate_lyase_/UTRA_dom_sf"/>
</dbReference>
<sequence>MVKKILVFCVLINIFNISNATSFVVEPQTKTTQEKMNSLANVEKTSTRVNQDMLPTPYNYLLTQPLMTKGIEKYYQRTPIIQTIYAIKNRHNNTYSRAIMMLIDSSKARNNVRMAQRKKEAIVVELAFITMNFNELPKKIITDVLNTNIPFGTLLSDNHVKISITGRTYFSVKCNKELASLTNCNLNNTIYGRTNTIIRTDDNKWLASVVEILPGF</sequence>
<dbReference type="RefSeq" id="WP_173238672.1">
    <property type="nucleotide sequence ID" value="NZ_AP022840.1"/>
</dbReference>